<protein>
    <submittedName>
        <fullName evidence="1">RCG61741</fullName>
    </submittedName>
</protein>
<organism evidence="1 2">
    <name type="scientific">Rattus norvegicus</name>
    <name type="common">Rat</name>
    <dbReference type="NCBI Taxonomy" id="10116"/>
    <lineage>
        <taxon>Eukaryota</taxon>
        <taxon>Metazoa</taxon>
        <taxon>Chordata</taxon>
        <taxon>Craniata</taxon>
        <taxon>Vertebrata</taxon>
        <taxon>Euteleostomi</taxon>
        <taxon>Mammalia</taxon>
        <taxon>Eutheria</taxon>
        <taxon>Euarchontoglires</taxon>
        <taxon>Glires</taxon>
        <taxon>Rodentia</taxon>
        <taxon>Myomorpha</taxon>
        <taxon>Muroidea</taxon>
        <taxon>Muridae</taxon>
        <taxon>Murinae</taxon>
        <taxon>Rattus</taxon>
    </lineage>
</organism>
<gene>
    <name evidence="1" type="ORF">rCG_61741</name>
</gene>
<dbReference type="AlphaFoldDB" id="A6HCH7"/>
<sequence>MAESLPSHLLYQGTSTLILLYTPDWTESHNPPASVTRVLQL</sequence>
<dbReference type="Proteomes" id="UP000234681">
    <property type="component" value="Chromosome 6"/>
</dbReference>
<dbReference type="EMBL" id="CH473947">
    <property type="protein sequence ID" value="EDM03732.1"/>
    <property type="molecule type" value="Genomic_DNA"/>
</dbReference>
<name>A6HCH7_RAT</name>
<proteinExistence type="predicted"/>
<evidence type="ECO:0000313" key="1">
    <source>
        <dbReference type="EMBL" id="EDM03732.1"/>
    </source>
</evidence>
<reference evidence="2" key="1">
    <citation type="submission" date="2005-09" db="EMBL/GenBank/DDBJ databases">
        <authorList>
            <person name="Mural R.J."/>
            <person name="Li P.W."/>
            <person name="Adams M.D."/>
            <person name="Amanatides P.G."/>
            <person name="Baden-Tillson H."/>
            <person name="Barnstead M."/>
            <person name="Chin S.H."/>
            <person name="Dew I."/>
            <person name="Evans C.A."/>
            <person name="Ferriera S."/>
            <person name="Flanigan M."/>
            <person name="Fosler C."/>
            <person name="Glodek A."/>
            <person name="Gu Z."/>
            <person name="Holt R.A."/>
            <person name="Jennings D."/>
            <person name="Kraft C.L."/>
            <person name="Lu F."/>
            <person name="Nguyen T."/>
            <person name="Nusskern D.R."/>
            <person name="Pfannkoch C.M."/>
            <person name="Sitter C."/>
            <person name="Sutton G.G."/>
            <person name="Venter J.C."/>
            <person name="Wang Z."/>
            <person name="Woodage T."/>
            <person name="Zheng X.H."/>
            <person name="Zhong F."/>
        </authorList>
    </citation>
    <scope>NUCLEOTIDE SEQUENCE [LARGE SCALE GENOMIC DNA]</scope>
    <source>
        <strain>BN</strain>
        <strain evidence="2">Sprague-Dawley</strain>
    </source>
</reference>
<accession>A6HCH7</accession>
<evidence type="ECO:0000313" key="2">
    <source>
        <dbReference type="Proteomes" id="UP000234681"/>
    </source>
</evidence>